<keyword evidence="3" id="KW-1185">Reference proteome</keyword>
<gene>
    <name evidence="2" type="ORF">AGLY_017956</name>
</gene>
<evidence type="ECO:0000313" key="2">
    <source>
        <dbReference type="EMBL" id="KAE9521660.1"/>
    </source>
</evidence>
<dbReference type="Proteomes" id="UP000475862">
    <property type="component" value="Unassembled WGS sequence"/>
</dbReference>
<dbReference type="EMBL" id="VYZN01002547">
    <property type="protein sequence ID" value="KAE9521660.1"/>
    <property type="molecule type" value="Genomic_DNA"/>
</dbReference>
<protein>
    <submittedName>
        <fullName evidence="2">Uncharacterized protein</fullName>
    </submittedName>
</protein>
<reference evidence="2 3" key="1">
    <citation type="submission" date="2019-08" db="EMBL/GenBank/DDBJ databases">
        <title>The genome of the soybean aphid Biotype 1, its phylome, world population structure and adaptation to the North American continent.</title>
        <authorList>
            <person name="Giordano R."/>
            <person name="Donthu R.K."/>
            <person name="Hernandez A.G."/>
            <person name="Wright C.L."/>
            <person name="Zimin A.V."/>
        </authorList>
    </citation>
    <scope>NUCLEOTIDE SEQUENCE [LARGE SCALE GENOMIC DNA]</scope>
    <source>
        <tissue evidence="2">Whole aphids</tissue>
    </source>
</reference>
<feature type="transmembrane region" description="Helical" evidence="1">
    <location>
        <begin position="119"/>
        <end position="138"/>
    </location>
</feature>
<dbReference type="AlphaFoldDB" id="A0A6G0STD8"/>
<proteinExistence type="predicted"/>
<evidence type="ECO:0000256" key="1">
    <source>
        <dbReference type="SAM" id="Phobius"/>
    </source>
</evidence>
<evidence type="ECO:0000313" key="3">
    <source>
        <dbReference type="Proteomes" id="UP000475862"/>
    </source>
</evidence>
<comment type="caution">
    <text evidence="2">The sequence shown here is derived from an EMBL/GenBank/DDBJ whole genome shotgun (WGS) entry which is preliminary data.</text>
</comment>
<name>A0A6G0STD8_APHGL</name>
<organism evidence="2 3">
    <name type="scientific">Aphis glycines</name>
    <name type="common">Soybean aphid</name>
    <dbReference type="NCBI Taxonomy" id="307491"/>
    <lineage>
        <taxon>Eukaryota</taxon>
        <taxon>Metazoa</taxon>
        <taxon>Ecdysozoa</taxon>
        <taxon>Arthropoda</taxon>
        <taxon>Hexapoda</taxon>
        <taxon>Insecta</taxon>
        <taxon>Pterygota</taxon>
        <taxon>Neoptera</taxon>
        <taxon>Paraneoptera</taxon>
        <taxon>Hemiptera</taxon>
        <taxon>Sternorrhyncha</taxon>
        <taxon>Aphidomorpha</taxon>
        <taxon>Aphidoidea</taxon>
        <taxon>Aphididae</taxon>
        <taxon>Aphidini</taxon>
        <taxon>Aphis</taxon>
        <taxon>Aphis</taxon>
    </lineage>
</organism>
<sequence>MRGMGKLTERLRKGRSLKRFLWMNYDEIGVIASPICISTVKIADHYIRKKPYYQDSYSPTSAVWVCLSFLEISLVVLHCCIMVNYFFIKTIQVPLYKLGHWFEMCPFNLQWKHVTVSSFINILYAMSSWLIIIDVGLFSKSSGLTKICLLKLIICVKPSILNPALSLIIGDTKVKPA</sequence>
<accession>A0A6G0STD8</accession>
<feature type="transmembrane region" description="Helical" evidence="1">
    <location>
        <begin position="21"/>
        <end position="42"/>
    </location>
</feature>
<feature type="transmembrane region" description="Helical" evidence="1">
    <location>
        <begin position="62"/>
        <end position="87"/>
    </location>
</feature>
<keyword evidence="1" id="KW-0812">Transmembrane</keyword>
<keyword evidence="1" id="KW-0472">Membrane</keyword>
<keyword evidence="1" id="KW-1133">Transmembrane helix</keyword>